<name>A0A084VXL2_ANOSI</name>
<dbReference type="AlphaFoldDB" id="A0A084VXL2"/>
<keyword evidence="4" id="KW-1185">Reference proteome</keyword>
<feature type="compositionally biased region" description="Polar residues" evidence="1">
    <location>
        <begin position="20"/>
        <end position="48"/>
    </location>
</feature>
<evidence type="ECO:0000313" key="2">
    <source>
        <dbReference type="EMBL" id="KFB42706.1"/>
    </source>
</evidence>
<feature type="compositionally biased region" description="Basic and acidic residues" evidence="1">
    <location>
        <begin position="61"/>
        <end position="70"/>
    </location>
</feature>
<evidence type="ECO:0000313" key="3">
    <source>
        <dbReference type="EnsemblMetazoa" id="ASIC010445-PA"/>
    </source>
</evidence>
<dbReference type="EMBL" id="KE525212">
    <property type="protein sequence ID" value="KFB42706.1"/>
    <property type="molecule type" value="Genomic_DNA"/>
</dbReference>
<accession>A0A084VXL2</accession>
<reference evidence="2 4" key="1">
    <citation type="journal article" date="2014" name="BMC Genomics">
        <title>Genome sequence of Anopheles sinensis provides insight into genetics basis of mosquito competence for malaria parasites.</title>
        <authorList>
            <person name="Zhou D."/>
            <person name="Zhang D."/>
            <person name="Ding G."/>
            <person name="Shi L."/>
            <person name="Hou Q."/>
            <person name="Ye Y."/>
            <person name="Xu Y."/>
            <person name="Zhou H."/>
            <person name="Xiong C."/>
            <person name="Li S."/>
            <person name="Yu J."/>
            <person name="Hong S."/>
            <person name="Yu X."/>
            <person name="Zou P."/>
            <person name="Chen C."/>
            <person name="Chang X."/>
            <person name="Wang W."/>
            <person name="Lv Y."/>
            <person name="Sun Y."/>
            <person name="Ma L."/>
            <person name="Shen B."/>
            <person name="Zhu C."/>
        </authorList>
    </citation>
    <scope>NUCLEOTIDE SEQUENCE [LARGE SCALE GENOMIC DNA]</scope>
</reference>
<evidence type="ECO:0000256" key="1">
    <source>
        <dbReference type="SAM" id="MobiDB-lite"/>
    </source>
</evidence>
<feature type="region of interest" description="Disordered" evidence="1">
    <location>
        <begin position="1"/>
        <end position="97"/>
    </location>
</feature>
<evidence type="ECO:0000313" key="4">
    <source>
        <dbReference type="Proteomes" id="UP000030765"/>
    </source>
</evidence>
<gene>
    <name evidence="2" type="ORF">ZHAS_00010445</name>
</gene>
<dbReference type="EMBL" id="ATLV01018094">
    <property type="status" value="NOT_ANNOTATED_CDS"/>
    <property type="molecule type" value="Genomic_DNA"/>
</dbReference>
<protein>
    <submittedName>
        <fullName evidence="2 3">Methylmalonyl-CoA mutase</fullName>
    </submittedName>
</protein>
<sequence length="97" mass="10245">MYRTRCCGTEKSTTTTTTTRQGQPSGRSQGANNVWSRVSKADFSSTSPRGLAGVRTVSSDPRGRCFEIAERPGSGHGTTQSHIPSDQDGGLAVRGSI</sequence>
<dbReference type="VEuPathDB" id="VectorBase:ASIC010445"/>
<reference evidence="3" key="2">
    <citation type="submission" date="2020-05" db="UniProtKB">
        <authorList>
            <consortium name="EnsemblMetazoa"/>
        </authorList>
    </citation>
    <scope>IDENTIFICATION</scope>
</reference>
<proteinExistence type="predicted"/>
<dbReference type="Proteomes" id="UP000030765">
    <property type="component" value="Unassembled WGS sequence"/>
</dbReference>
<dbReference type="EnsemblMetazoa" id="ASIC010445-RA">
    <property type="protein sequence ID" value="ASIC010445-PA"/>
    <property type="gene ID" value="ASIC010445"/>
</dbReference>
<organism evidence="2">
    <name type="scientific">Anopheles sinensis</name>
    <name type="common">Mosquito</name>
    <dbReference type="NCBI Taxonomy" id="74873"/>
    <lineage>
        <taxon>Eukaryota</taxon>
        <taxon>Metazoa</taxon>
        <taxon>Ecdysozoa</taxon>
        <taxon>Arthropoda</taxon>
        <taxon>Hexapoda</taxon>
        <taxon>Insecta</taxon>
        <taxon>Pterygota</taxon>
        <taxon>Neoptera</taxon>
        <taxon>Endopterygota</taxon>
        <taxon>Diptera</taxon>
        <taxon>Nematocera</taxon>
        <taxon>Culicoidea</taxon>
        <taxon>Culicidae</taxon>
        <taxon>Anophelinae</taxon>
        <taxon>Anopheles</taxon>
    </lineage>
</organism>